<feature type="transmembrane region" description="Helical" evidence="10">
    <location>
        <begin position="162"/>
        <end position="184"/>
    </location>
</feature>
<dbReference type="InterPro" id="IPR047664">
    <property type="entry name" value="SWEET"/>
</dbReference>
<dbReference type="EMBL" id="JBGMDY010000003">
    <property type="protein sequence ID" value="KAL2342151.1"/>
    <property type="molecule type" value="Genomic_DNA"/>
</dbReference>
<dbReference type="GO" id="GO:0008515">
    <property type="term" value="F:sucrose transmembrane transporter activity"/>
    <property type="evidence" value="ECO:0007669"/>
    <property type="project" value="UniProtKB-ARBA"/>
</dbReference>
<evidence type="ECO:0000256" key="5">
    <source>
        <dbReference type="ARBA" id="ARBA00022597"/>
    </source>
</evidence>
<dbReference type="PANTHER" id="PTHR10791:SF222">
    <property type="entry name" value="BIDIRECTIONAL SUGAR TRANSPORTER SWEET15"/>
    <property type="match status" value="1"/>
</dbReference>
<evidence type="ECO:0000256" key="6">
    <source>
        <dbReference type="ARBA" id="ARBA00022692"/>
    </source>
</evidence>
<keyword evidence="6 10" id="KW-0812">Transmembrane</keyword>
<name>A0ABD1N2P7_9FABA</name>
<dbReference type="FunFam" id="1.20.1280.290:FF:000003">
    <property type="entry name" value="Bidirectional sugar transporter SWEET"/>
    <property type="match status" value="1"/>
</dbReference>
<comment type="caution">
    <text evidence="11">The sequence shown here is derived from an EMBL/GenBank/DDBJ whole genome shotgun (WGS) entry which is preliminary data.</text>
</comment>
<dbReference type="PANTHER" id="PTHR10791">
    <property type="entry name" value="RAG1-ACTIVATING PROTEIN 1"/>
    <property type="match status" value="1"/>
</dbReference>
<keyword evidence="3 10" id="KW-0813">Transport</keyword>
<organism evidence="11 12">
    <name type="scientific">Flemingia macrophylla</name>
    <dbReference type="NCBI Taxonomy" id="520843"/>
    <lineage>
        <taxon>Eukaryota</taxon>
        <taxon>Viridiplantae</taxon>
        <taxon>Streptophyta</taxon>
        <taxon>Embryophyta</taxon>
        <taxon>Tracheophyta</taxon>
        <taxon>Spermatophyta</taxon>
        <taxon>Magnoliopsida</taxon>
        <taxon>eudicotyledons</taxon>
        <taxon>Gunneridae</taxon>
        <taxon>Pentapetalae</taxon>
        <taxon>rosids</taxon>
        <taxon>fabids</taxon>
        <taxon>Fabales</taxon>
        <taxon>Fabaceae</taxon>
        <taxon>Papilionoideae</taxon>
        <taxon>50 kb inversion clade</taxon>
        <taxon>NPAAA clade</taxon>
        <taxon>indigoferoid/millettioid clade</taxon>
        <taxon>Phaseoleae</taxon>
        <taxon>Flemingia</taxon>
    </lineage>
</organism>
<keyword evidence="8 10" id="KW-1133">Transmembrane helix</keyword>
<keyword evidence="7" id="KW-0677">Repeat</keyword>
<evidence type="ECO:0000256" key="1">
    <source>
        <dbReference type="ARBA" id="ARBA00004651"/>
    </source>
</evidence>
<feature type="transmembrane region" description="Helical" evidence="10">
    <location>
        <begin position="6"/>
        <end position="24"/>
    </location>
</feature>
<evidence type="ECO:0000256" key="7">
    <source>
        <dbReference type="ARBA" id="ARBA00022737"/>
    </source>
</evidence>
<dbReference type="Proteomes" id="UP001603857">
    <property type="component" value="Unassembled WGS sequence"/>
</dbReference>
<evidence type="ECO:0000256" key="9">
    <source>
        <dbReference type="ARBA" id="ARBA00023136"/>
    </source>
</evidence>
<feature type="transmembrane region" description="Helical" evidence="10">
    <location>
        <begin position="190"/>
        <end position="211"/>
    </location>
</feature>
<sequence length="257" mass="28595">MGTHILAFVFGILGNAISFLVYMAPLPTFHRIYKKKATEGFHSLPYLVALLSSTLWLYYALLKRHDAVLLISINSFGCVIELIYIVTFITYAHKDARNLTIKLFVVMNMGGFALVLCVINFAIHGSSRLKVLGWICVLVSAFVFLAPLSIMAQVCKTKSVQFMPFGLSLFLTLSAIMWFAYGVLIRDMCVAIPNVVGFMLGILQMVLYGIYRNGKQGVTEQALETVRVVNPSEVFPIPEDDNGNGVVHEEKNMNCPV</sequence>
<proteinExistence type="inferred from homology"/>
<dbReference type="FunFam" id="1.20.1280.290:FF:000001">
    <property type="entry name" value="Bidirectional sugar transporter SWEET"/>
    <property type="match status" value="1"/>
</dbReference>
<comment type="subcellular location">
    <subcellularLocation>
        <location evidence="1 10">Cell membrane</location>
        <topology evidence="1 10">Multi-pass membrane protein</topology>
    </subcellularLocation>
</comment>
<evidence type="ECO:0000313" key="11">
    <source>
        <dbReference type="EMBL" id="KAL2342151.1"/>
    </source>
</evidence>
<feature type="transmembrane region" description="Helical" evidence="10">
    <location>
        <begin position="131"/>
        <end position="150"/>
    </location>
</feature>
<dbReference type="InterPro" id="IPR004316">
    <property type="entry name" value="SWEET_rpt"/>
</dbReference>
<comment type="function">
    <text evidence="10">Mediates both low-affinity uptake and efflux of sugar across the membrane.</text>
</comment>
<evidence type="ECO:0000256" key="2">
    <source>
        <dbReference type="ARBA" id="ARBA00007809"/>
    </source>
</evidence>
<evidence type="ECO:0000313" key="12">
    <source>
        <dbReference type="Proteomes" id="UP001603857"/>
    </source>
</evidence>
<feature type="transmembrane region" description="Helical" evidence="10">
    <location>
        <begin position="67"/>
        <end position="91"/>
    </location>
</feature>
<evidence type="ECO:0000256" key="8">
    <source>
        <dbReference type="ARBA" id="ARBA00022989"/>
    </source>
</evidence>
<keyword evidence="12" id="KW-1185">Reference proteome</keyword>
<reference evidence="11 12" key="1">
    <citation type="submission" date="2024-08" db="EMBL/GenBank/DDBJ databases">
        <title>Insights into the chromosomal genome structure of Flemingia macrophylla.</title>
        <authorList>
            <person name="Ding Y."/>
            <person name="Zhao Y."/>
            <person name="Bi W."/>
            <person name="Wu M."/>
            <person name="Zhao G."/>
            <person name="Gong Y."/>
            <person name="Li W."/>
            <person name="Zhang P."/>
        </authorList>
    </citation>
    <scope>NUCLEOTIDE SEQUENCE [LARGE SCALE GENOMIC DNA]</scope>
    <source>
        <strain evidence="11">DYQJB</strain>
        <tissue evidence="11">Leaf</tissue>
    </source>
</reference>
<dbReference type="GO" id="GO:0005886">
    <property type="term" value="C:plasma membrane"/>
    <property type="evidence" value="ECO:0007669"/>
    <property type="project" value="UniProtKB-SubCell"/>
</dbReference>
<comment type="similarity">
    <text evidence="2 10">Belongs to the SWEET sugar transporter family.</text>
</comment>
<keyword evidence="9 10" id="KW-0472">Membrane</keyword>
<keyword evidence="4" id="KW-1003">Cell membrane</keyword>
<dbReference type="Pfam" id="PF03083">
    <property type="entry name" value="MtN3_slv"/>
    <property type="match status" value="2"/>
</dbReference>
<protein>
    <recommendedName>
        <fullName evidence="10">Bidirectional sugar transporter SWEET</fullName>
    </recommendedName>
</protein>
<accession>A0ABD1N2P7</accession>
<evidence type="ECO:0000256" key="10">
    <source>
        <dbReference type="RuleBase" id="RU910715"/>
    </source>
</evidence>
<dbReference type="AlphaFoldDB" id="A0ABD1N2P7"/>
<gene>
    <name evidence="11" type="ORF">Fmac_010091</name>
</gene>
<keyword evidence="5 10" id="KW-0762">Sugar transport</keyword>
<evidence type="ECO:0000256" key="4">
    <source>
        <dbReference type="ARBA" id="ARBA00022475"/>
    </source>
</evidence>
<dbReference type="Gene3D" id="1.20.1280.290">
    <property type="match status" value="2"/>
</dbReference>
<evidence type="ECO:0000256" key="3">
    <source>
        <dbReference type="ARBA" id="ARBA00022448"/>
    </source>
</evidence>
<feature type="transmembrane region" description="Helical" evidence="10">
    <location>
        <begin position="103"/>
        <end position="125"/>
    </location>
</feature>
<feature type="transmembrane region" description="Helical" evidence="10">
    <location>
        <begin position="44"/>
        <end position="61"/>
    </location>
</feature>